<evidence type="ECO:0000313" key="1">
    <source>
        <dbReference type="EMBL" id="JAD40731.1"/>
    </source>
</evidence>
<dbReference type="EMBL" id="GBRH01257164">
    <property type="protein sequence ID" value="JAD40731.1"/>
    <property type="molecule type" value="Transcribed_RNA"/>
</dbReference>
<sequence>MTDNFINQSLCQLDINRNQLRQYNLA</sequence>
<accession>A0A0A8ZPK7</accession>
<proteinExistence type="predicted"/>
<reference evidence="1" key="1">
    <citation type="submission" date="2014-09" db="EMBL/GenBank/DDBJ databases">
        <authorList>
            <person name="Magalhaes I.L.F."/>
            <person name="Oliveira U."/>
            <person name="Santos F.R."/>
            <person name="Vidigal T.H.D.A."/>
            <person name="Brescovit A.D."/>
            <person name="Santos A.J."/>
        </authorList>
    </citation>
    <scope>NUCLEOTIDE SEQUENCE</scope>
    <source>
        <tissue evidence="1">Shoot tissue taken approximately 20 cm above the soil surface</tissue>
    </source>
</reference>
<dbReference type="AlphaFoldDB" id="A0A0A8ZPK7"/>
<protein>
    <submittedName>
        <fullName evidence="1">Uncharacterized protein</fullName>
    </submittedName>
</protein>
<name>A0A0A8ZPK7_ARUDO</name>
<reference evidence="1" key="2">
    <citation type="journal article" date="2015" name="Data Brief">
        <title>Shoot transcriptome of the giant reed, Arundo donax.</title>
        <authorList>
            <person name="Barrero R.A."/>
            <person name="Guerrero F.D."/>
            <person name="Moolhuijzen P."/>
            <person name="Goolsby J.A."/>
            <person name="Tidwell J."/>
            <person name="Bellgard S.E."/>
            <person name="Bellgard M.I."/>
        </authorList>
    </citation>
    <scope>NUCLEOTIDE SEQUENCE</scope>
    <source>
        <tissue evidence="1">Shoot tissue taken approximately 20 cm above the soil surface</tissue>
    </source>
</reference>
<organism evidence="1">
    <name type="scientific">Arundo donax</name>
    <name type="common">Giant reed</name>
    <name type="synonym">Donax arundinaceus</name>
    <dbReference type="NCBI Taxonomy" id="35708"/>
    <lineage>
        <taxon>Eukaryota</taxon>
        <taxon>Viridiplantae</taxon>
        <taxon>Streptophyta</taxon>
        <taxon>Embryophyta</taxon>
        <taxon>Tracheophyta</taxon>
        <taxon>Spermatophyta</taxon>
        <taxon>Magnoliopsida</taxon>
        <taxon>Liliopsida</taxon>
        <taxon>Poales</taxon>
        <taxon>Poaceae</taxon>
        <taxon>PACMAD clade</taxon>
        <taxon>Arundinoideae</taxon>
        <taxon>Arundineae</taxon>
        <taxon>Arundo</taxon>
    </lineage>
</organism>